<accession>A0ABX5NK82</accession>
<keyword evidence="2" id="KW-1185">Reference proteome</keyword>
<dbReference type="EMBL" id="QJRY01000012">
    <property type="protein sequence ID" value="PYB69888.1"/>
    <property type="molecule type" value="Genomic_DNA"/>
</dbReference>
<evidence type="ECO:0008006" key="3">
    <source>
        <dbReference type="Google" id="ProtNLM"/>
    </source>
</evidence>
<dbReference type="Proteomes" id="UP000247536">
    <property type="component" value="Unassembled WGS sequence"/>
</dbReference>
<evidence type="ECO:0000313" key="1">
    <source>
        <dbReference type="EMBL" id="PYB69888.1"/>
    </source>
</evidence>
<dbReference type="Gene3D" id="1.10.10.10">
    <property type="entry name" value="Winged helix-like DNA-binding domain superfamily/Winged helix DNA-binding domain"/>
    <property type="match status" value="1"/>
</dbReference>
<name>A0ABX5NK82_9HYPH</name>
<protein>
    <recommendedName>
        <fullName evidence="3">HTH luxR-type domain-containing protein</fullName>
    </recommendedName>
</protein>
<dbReference type="SUPFAM" id="SSF46894">
    <property type="entry name" value="C-terminal effector domain of the bipartite response regulators"/>
    <property type="match status" value="1"/>
</dbReference>
<dbReference type="InterPro" id="IPR016032">
    <property type="entry name" value="Sig_transdc_resp-reg_C-effctor"/>
</dbReference>
<proteinExistence type="predicted"/>
<reference evidence="1 2" key="1">
    <citation type="submission" date="2018-06" db="EMBL/GenBank/DDBJ databases">
        <title>Rhizobium wuzhouense sp. nov., isolated from roots of Oryza officinalis.</title>
        <authorList>
            <person name="Yuan T."/>
        </authorList>
    </citation>
    <scope>NUCLEOTIDE SEQUENCE [LARGE SCALE GENOMIC DNA]</scope>
    <source>
        <strain evidence="1 2">W44</strain>
    </source>
</reference>
<gene>
    <name evidence="1" type="ORF">DMY87_22950</name>
</gene>
<sequence>MCICQNSDAQVTALAHHRAWLTEEETTLGLERTDHALQVNIRARMGKPQDAAAIAALLASTDPIFGALAASNTATFARLIDAEAIRTGCIELQQPDGGWLLGATGLSAFIDEATTRSWLAEPRANFPALLLQRALTGSTAFLTPSEIGRANAGDGLNLFILGFSYSLSPQSPLLPPLLTRAIGHFVSCHQGYKLLRLMREDPAPIAEMFLRSGMRALAHFDPEPGQDVGRVAMVMERSETMPLFPNSPATMLFQFVPPQIGFSPSERRILHLALEGLSDGDLASELSISPHTLKRSWRVIFDRALSAAPLIFGSLAEPRDSQGVRGQEKRRHLLQYLRDNPQELRPYDLPRKTRSR</sequence>
<dbReference type="InterPro" id="IPR036388">
    <property type="entry name" value="WH-like_DNA-bd_sf"/>
</dbReference>
<organism evidence="1 2">
    <name type="scientific">Rhizobium wuzhouense</name>
    <dbReference type="NCBI Taxonomy" id="1986026"/>
    <lineage>
        <taxon>Bacteria</taxon>
        <taxon>Pseudomonadati</taxon>
        <taxon>Pseudomonadota</taxon>
        <taxon>Alphaproteobacteria</taxon>
        <taxon>Hyphomicrobiales</taxon>
        <taxon>Rhizobiaceae</taxon>
        <taxon>Rhizobium/Agrobacterium group</taxon>
        <taxon>Rhizobium</taxon>
    </lineage>
</organism>
<comment type="caution">
    <text evidence="1">The sequence shown here is derived from an EMBL/GenBank/DDBJ whole genome shotgun (WGS) entry which is preliminary data.</text>
</comment>
<evidence type="ECO:0000313" key="2">
    <source>
        <dbReference type="Proteomes" id="UP000247536"/>
    </source>
</evidence>